<dbReference type="RefSeq" id="WP_157842343.1">
    <property type="nucleotide sequence ID" value="NZ_BAFN01000001.1"/>
</dbReference>
<name>A0ABQ0JUI4_9BACT</name>
<accession>A0ABQ0JUI4</accession>
<dbReference type="Proteomes" id="UP000032309">
    <property type="component" value="Unassembled WGS sequence"/>
</dbReference>
<evidence type="ECO:0000313" key="2">
    <source>
        <dbReference type="Proteomes" id="UP000032309"/>
    </source>
</evidence>
<dbReference type="EMBL" id="BAFN01000001">
    <property type="protein sequence ID" value="GAN32099.1"/>
    <property type="molecule type" value="Genomic_DNA"/>
</dbReference>
<keyword evidence="2" id="KW-1185">Reference proteome</keyword>
<comment type="caution">
    <text evidence="1">The sequence shown here is derived from an EMBL/GenBank/DDBJ whole genome shotgun (WGS) entry which is preliminary data.</text>
</comment>
<reference evidence="2" key="1">
    <citation type="journal article" date="2015" name="Genome Announc.">
        <title>Draft Genome Sequence of an Anaerobic Ammonium-Oxidizing Bacterium, "Candidatus Brocadia sinica".</title>
        <authorList>
            <person name="Oshiki M."/>
            <person name="Shinyako-Hata K."/>
            <person name="Satoh H."/>
            <person name="Okabe S."/>
        </authorList>
    </citation>
    <scope>NUCLEOTIDE SEQUENCE [LARGE SCALE GENOMIC DNA]</scope>
    <source>
        <strain evidence="2">JPN1</strain>
    </source>
</reference>
<sequence>MLIVNLNEILFWTEREDLESDETSSRHPLGTETFAGQLAELILPGLTTITWLV</sequence>
<proteinExistence type="predicted"/>
<protein>
    <submittedName>
        <fullName evidence="1">Uncharacterized protein</fullName>
    </submittedName>
</protein>
<gene>
    <name evidence="1" type="ORF">BROSI_A0609</name>
</gene>
<evidence type="ECO:0000313" key="1">
    <source>
        <dbReference type="EMBL" id="GAN32099.1"/>
    </source>
</evidence>
<organism evidence="1 2">
    <name type="scientific">Candidatus Brocadia sinica JPN1</name>
    <dbReference type="NCBI Taxonomy" id="1197129"/>
    <lineage>
        <taxon>Bacteria</taxon>
        <taxon>Pseudomonadati</taxon>
        <taxon>Planctomycetota</taxon>
        <taxon>Candidatus Brocadiia</taxon>
        <taxon>Candidatus Brocadiales</taxon>
        <taxon>Candidatus Brocadiaceae</taxon>
        <taxon>Candidatus Brocadia</taxon>
    </lineage>
</organism>